<dbReference type="AlphaFoldDB" id="A0A166AE90"/>
<reference evidence="1" key="1">
    <citation type="journal article" date="2016" name="Nat. Genet.">
        <title>A high-quality carrot genome assembly provides new insights into carotenoid accumulation and asterid genome evolution.</title>
        <authorList>
            <person name="Iorizzo M."/>
            <person name="Ellison S."/>
            <person name="Senalik D."/>
            <person name="Zeng P."/>
            <person name="Satapoomin P."/>
            <person name="Huang J."/>
            <person name="Bowman M."/>
            <person name="Iovene M."/>
            <person name="Sanseverino W."/>
            <person name="Cavagnaro P."/>
            <person name="Yildiz M."/>
            <person name="Macko-Podgorni A."/>
            <person name="Moranska E."/>
            <person name="Grzebelus E."/>
            <person name="Grzebelus D."/>
            <person name="Ashrafi H."/>
            <person name="Zheng Z."/>
            <person name="Cheng S."/>
            <person name="Spooner D."/>
            <person name="Van Deynze A."/>
            <person name="Simon P."/>
        </authorList>
    </citation>
    <scope>NUCLEOTIDE SEQUENCE [LARGE SCALE GENOMIC DNA]</scope>
    <source>
        <tissue evidence="1">Leaf</tissue>
    </source>
</reference>
<protein>
    <submittedName>
        <fullName evidence="1">Uncharacterized protein</fullName>
    </submittedName>
</protein>
<dbReference type="Gramene" id="KZN01119">
    <property type="protein sequence ID" value="KZN01119"/>
    <property type="gene ID" value="DCAR_009873"/>
</dbReference>
<gene>
    <name evidence="1" type="ORF">DCAR_009873</name>
</gene>
<sequence>MTLSNIHVVHALAGTNHYLHAWKLVENFSGERSGTHNHKGLDGLRKRREFRVIGFEKE</sequence>
<dbReference type="EMBL" id="LNRQ01000003">
    <property type="protein sequence ID" value="KZN01119.1"/>
    <property type="molecule type" value="Genomic_DNA"/>
</dbReference>
<proteinExistence type="predicted"/>
<evidence type="ECO:0000313" key="1">
    <source>
        <dbReference type="EMBL" id="KZN01119.1"/>
    </source>
</evidence>
<comment type="caution">
    <text evidence="1">The sequence shown here is derived from an EMBL/GenBank/DDBJ whole genome shotgun (WGS) entry which is preliminary data.</text>
</comment>
<organism evidence="1">
    <name type="scientific">Daucus carota subsp. sativus</name>
    <name type="common">Carrot</name>
    <dbReference type="NCBI Taxonomy" id="79200"/>
    <lineage>
        <taxon>Eukaryota</taxon>
        <taxon>Viridiplantae</taxon>
        <taxon>Streptophyta</taxon>
        <taxon>Embryophyta</taxon>
        <taxon>Tracheophyta</taxon>
        <taxon>Spermatophyta</taxon>
        <taxon>Magnoliopsida</taxon>
        <taxon>eudicotyledons</taxon>
        <taxon>Gunneridae</taxon>
        <taxon>Pentapetalae</taxon>
        <taxon>asterids</taxon>
        <taxon>campanulids</taxon>
        <taxon>Apiales</taxon>
        <taxon>Apiaceae</taxon>
        <taxon>Apioideae</taxon>
        <taxon>Scandiceae</taxon>
        <taxon>Daucinae</taxon>
        <taxon>Daucus</taxon>
        <taxon>Daucus sect. Daucus</taxon>
    </lineage>
</organism>
<accession>A0A166AE90</accession>
<name>A0A166AE90_DAUCS</name>